<comment type="caution">
    <text evidence="2">The sequence shown here is derived from an EMBL/GenBank/DDBJ whole genome shotgun (WGS) entry which is preliminary data.</text>
</comment>
<dbReference type="InterPro" id="IPR050229">
    <property type="entry name" value="GlpE_sulfurtransferase"/>
</dbReference>
<protein>
    <submittedName>
        <fullName evidence="2">Rhodanese-like domain-containing protein</fullName>
    </submittedName>
</protein>
<reference evidence="2 3" key="1">
    <citation type="submission" date="2019-01" db="EMBL/GenBank/DDBJ databases">
        <title>Vagococcus silagei sp. nov. isolated from brewer's grain.</title>
        <authorList>
            <person name="Guu J.-R."/>
        </authorList>
    </citation>
    <scope>NUCLEOTIDE SEQUENCE [LARGE SCALE GENOMIC DNA]</scope>
    <source>
        <strain evidence="2 3">2B-2</strain>
    </source>
</reference>
<feature type="domain" description="Rhodanese" evidence="1">
    <location>
        <begin position="20"/>
        <end position="101"/>
    </location>
</feature>
<dbReference type="RefSeq" id="WP_136136957.1">
    <property type="nucleotide sequence ID" value="NZ_SDGV01000016.1"/>
</dbReference>
<dbReference type="InterPro" id="IPR036873">
    <property type="entry name" value="Rhodanese-like_dom_sf"/>
</dbReference>
<dbReference type="InterPro" id="IPR001763">
    <property type="entry name" value="Rhodanese-like_dom"/>
</dbReference>
<dbReference type="SUPFAM" id="SSF52821">
    <property type="entry name" value="Rhodanese/Cell cycle control phosphatase"/>
    <property type="match status" value="1"/>
</dbReference>
<evidence type="ECO:0000259" key="1">
    <source>
        <dbReference type="PROSITE" id="PS50206"/>
    </source>
</evidence>
<dbReference type="SMART" id="SM00450">
    <property type="entry name" value="RHOD"/>
    <property type="match status" value="1"/>
</dbReference>
<accession>A0A4S3B6C9</accession>
<dbReference type="PROSITE" id="PS50206">
    <property type="entry name" value="RHODANESE_3"/>
    <property type="match status" value="1"/>
</dbReference>
<evidence type="ECO:0000313" key="2">
    <source>
        <dbReference type="EMBL" id="THB61076.1"/>
    </source>
</evidence>
<dbReference type="PANTHER" id="PTHR43031">
    <property type="entry name" value="FAD-DEPENDENT OXIDOREDUCTASE"/>
    <property type="match status" value="1"/>
</dbReference>
<dbReference type="Gene3D" id="3.40.250.10">
    <property type="entry name" value="Rhodanese-like domain"/>
    <property type="match status" value="1"/>
</dbReference>
<sequence length="104" mass="11762">MFNFFNSVPSISTQELEAKLGSKPIIFDVRTQSEYQAGHIFQAKHLSSNQINQFNKKQMEPVYVICQSGMRSKQAVKKLRVQGVDAINIRGGMNQWTGSVKRGK</sequence>
<dbReference type="EMBL" id="SDGV01000016">
    <property type="protein sequence ID" value="THB61076.1"/>
    <property type="molecule type" value="Genomic_DNA"/>
</dbReference>
<evidence type="ECO:0000313" key="3">
    <source>
        <dbReference type="Proteomes" id="UP000310506"/>
    </source>
</evidence>
<dbReference type="OrthoDB" id="9800872at2"/>
<organism evidence="2 3">
    <name type="scientific">Vagococcus silagei</name>
    <dbReference type="NCBI Taxonomy" id="2508885"/>
    <lineage>
        <taxon>Bacteria</taxon>
        <taxon>Bacillati</taxon>
        <taxon>Bacillota</taxon>
        <taxon>Bacilli</taxon>
        <taxon>Lactobacillales</taxon>
        <taxon>Enterococcaceae</taxon>
        <taxon>Vagococcus</taxon>
    </lineage>
</organism>
<dbReference type="AlphaFoldDB" id="A0A4S3B6C9"/>
<name>A0A4S3B6C9_9ENTE</name>
<dbReference type="PANTHER" id="PTHR43031:SF17">
    <property type="entry name" value="SULFURTRANSFERASE YTWF-RELATED"/>
    <property type="match status" value="1"/>
</dbReference>
<keyword evidence="3" id="KW-1185">Reference proteome</keyword>
<dbReference type="Proteomes" id="UP000310506">
    <property type="component" value="Unassembled WGS sequence"/>
</dbReference>
<dbReference type="CDD" id="cd00158">
    <property type="entry name" value="RHOD"/>
    <property type="match status" value="1"/>
</dbReference>
<dbReference type="Pfam" id="PF00581">
    <property type="entry name" value="Rhodanese"/>
    <property type="match status" value="1"/>
</dbReference>
<gene>
    <name evidence="2" type="ORF">ESZ54_07010</name>
</gene>
<proteinExistence type="predicted"/>